<keyword evidence="6" id="KW-0408">Iron</keyword>
<dbReference type="InterPro" id="IPR023997">
    <property type="entry name" value="TonB-dep_OMP_SusC/RagA_CS"/>
</dbReference>
<dbReference type="InterPro" id="IPR000531">
    <property type="entry name" value="Beta-barrel_TonB"/>
</dbReference>
<feature type="domain" description="Secretin/TonB short N-terminal" evidence="13">
    <location>
        <begin position="67"/>
        <end position="117"/>
    </location>
</feature>
<protein>
    <submittedName>
        <fullName evidence="14">SusC/RagA family TonB-linked outer membrane protein</fullName>
    </submittedName>
</protein>
<evidence type="ECO:0000256" key="4">
    <source>
        <dbReference type="ARBA" id="ARBA00022496"/>
    </source>
</evidence>
<feature type="signal peptide" evidence="12">
    <location>
        <begin position="1"/>
        <end position="34"/>
    </location>
</feature>
<dbReference type="Proteomes" id="UP000033035">
    <property type="component" value="Unassembled WGS sequence"/>
</dbReference>
<dbReference type="Pfam" id="PF13715">
    <property type="entry name" value="CarbopepD_reg_2"/>
    <property type="match status" value="1"/>
</dbReference>
<dbReference type="NCBIfam" id="TIGR04056">
    <property type="entry name" value="OMP_RagA_SusC"/>
    <property type="match status" value="1"/>
</dbReference>
<dbReference type="InterPro" id="IPR036942">
    <property type="entry name" value="Beta-barrel_TonB_sf"/>
</dbReference>
<keyword evidence="3 10" id="KW-1134">Transmembrane beta strand</keyword>
<evidence type="ECO:0000256" key="9">
    <source>
        <dbReference type="ARBA" id="ARBA00023237"/>
    </source>
</evidence>
<evidence type="ECO:0000256" key="7">
    <source>
        <dbReference type="ARBA" id="ARBA00023077"/>
    </source>
</evidence>
<dbReference type="STRING" id="1203610.HMPREF1536_03126"/>
<evidence type="ECO:0000256" key="3">
    <source>
        <dbReference type="ARBA" id="ARBA00022452"/>
    </source>
</evidence>
<keyword evidence="4" id="KW-0410">Iron transport</keyword>
<evidence type="ECO:0000256" key="8">
    <source>
        <dbReference type="ARBA" id="ARBA00023136"/>
    </source>
</evidence>
<evidence type="ECO:0000256" key="11">
    <source>
        <dbReference type="RuleBase" id="RU003357"/>
    </source>
</evidence>
<dbReference type="InterPro" id="IPR023996">
    <property type="entry name" value="TonB-dep_OMP_SusC/RagA"/>
</dbReference>
<dbReference type="PATRIC" id="fig|1203610.3.peg.3192"/>
<dbReference type="EMBL" id="AQHW01000015">
    <property type="protein sequence ID" value="KKB55654.1"/>
    <property type="molecule type" value="Genomic_DNA"/>
</dbReference>
<keyword evidence="12" id="KW-0732">Signal</keyword>
<evidence type="ECO:0000313" key="15">
    <source>
        <dbReference type="Proteomes" id="UP000033035"/>
    </source>
</evidence>
<evidence type="ECO:0000256" key="6">
    <source>
        <dbReference type="ARBA" id="ARBA00023004"/>
    </source>
</evidence>
<accession>A0A0F5JD20</accession>
<dbReference type="FunFam" id="2.170.130.10:FF:000003">
    <property type="entry name" value="SusC/RagA family TonB-linked outer membrane protein"/>
    <property type="match status" value="1"/>
</dbReference>
<dbReference type="AlphaFoldDB" id="A0A0F5JD20"/>
<proteinExistence type="inferred from homology"/>
<sequence length="1137" mass="126432">MEKNTAINRKKINYIKLACLLISLISYPALTTHASTPHEMLGEKLTVQMQNKTLKEVFSYIEKNSKYVFIYEEAVDLGKKVNVDILNKSIDEIIKEVFSSNGFSYVIKGRQVIVKNEKETASKQAPVTTQNGIAVRGTVTDHTGMPLVGVNVVVKGTTIGTVTDIDGNFDLTNVPQGSILQFSYIGYKNQEMKAQAKVTVALSEDNELLDEVVVVGYGTQKKVNMTGAVSSVKVGALDNRPVTNATNALAGLAAGLSVTNTGGSVPGLESPTIRIRGQGTLNNSDPLIVIDGMAGASISDINPQDIESISILKDAASSAIYGSRAANGVILITTKKGTEGSARITYNGNVSFEKAAKRLNLVTDYADFMEIQNAGLIANGQAPRFSQGKIDEWRNDGGKNPTIYPNTDWQDHIYRSPSVVQNHTVTANGGTKSARYNLSFGYINNPGMIYHSNYKRYQMRANVDVDIKPWLTVGANAYGYVDYNNPSADTAGAGGDVIWGYGAFNTVPGMTLYDPATGLYGGIQNPEEENVSNANPYRRMWFYKEDFPTISRRTVAKMYGRITPFKGLTIDASYTYNAWDRRIEHHLTDRDLYRFTADGPVLLRAGTVRTYIRRYNYRNDFRASDITARYEFKLDKLDASVMAGASQEYNKYDQDYYLKYDLVDESLTALDAASTLGRITGNYNEWAMRSYFGRINLVWDDKYMLEANLRADGSSRFAPNKRWGYFPSVSAGWRISQEKFMEDYQDWLSSLKLRVSYGSLGNNAASNNYMYQSLYAATNYVLGNTITGGLSQTTLSNTQLTWESTYVTNVGLDFGFFKNRLSGSFEWFNRDTKGILISLPVPLEHGTSSVPNQNAGEVNNRGVDLEINWTDQIEKVGYSVGFNMGFVSNKVTKFQGDVASISGVNKIQEGKPINQYYVLKVDRIVRDQSDLDYVQSLVDKNPNYFATYQRPELGDFLFSDANGDGNLNADDRVEIGHGDSPRLTFGANLGLTWNNFDFSMLLQGVGDYKVYYNNQAFRFTTVMGQSLIKDITDNAWTPENPYNSIYPRLRNNANSKNNIASDAFIHNAAYLRCKNIQLGYTLPKSISQKFFVENLKIYTSIDNLFTITSFPGLDPEIAATVGYPAVRQYSLGLNVSF</sequence>
<evidence type="ECO:0000256" key="10">
    <source>
        <dbReference type="PROSITE-ProRule" id="PRU01360"/>
    </source>
</evidence>
<name>A0A0F5JD20_9BACT</name>
<dbReference type="PROSITE" id="PS52016">
    <property type="entry name" value="TONB_DEPENDENT_REC_3"/>
    <property type="match status" value="1"/>
</dbReference>
<keyword evidence="7 11" id="KW-0798">TonB box</keyword>
<organism evidence="14 15">
    <name type="scientific">Parabacteroides gordonii MS-1 = DSM 23371</name>
    <dbReference type="NCBI Taxonomy" id="1203610"/>
    <lineage>
        <taxon>Bacteria</taxon>
        <taxon>Pseudomonadati</taxon>
        <taxon>Bacteroidota</taxon>
        <taxon>Bacteroidia</taxon>
        <taxon>Bacteroidales</taxon>
        <taxon>Tannerellaceae</taxon>
        <taxon>Parabacteroides</taxon>
    </lineage>
</organism>
<dbReference type="InterPro" id="IPR011662">
    <property type="entry name" value="Secretin/TonB_short_N"/>
</dbReference>
<dbReference type="HOGENOM" id="CLU_004317_1_1_10"/>
<dbReference type="Gene3D" id="2.170.130.10">
    <property type="entry name" value="TonB-dependent receptor, plug domain"/>
    <property type="match status" value="1"/>
</dbReference>
<dbReference type="GO" id="GO:0009279">
    <property type="term" value="C:cell outer membrane"/>
    <property type="evidence" value="ECO:0007669"/>
    <property type="project" value="UniProtKB-SubCell"/>
</dbReference>
<keyword evidence="2 10" id="KW-0813">Transport</keyword>
<evidence type="ECO:0000259" key="13">
    <source>
        <dbReference type="SMART" id="SM00965"/>
    </source>
</evidence>
<dbReference type="Pfam" id="PF00593">
    <property type="entry name" value="TonB_dep_Rec_b-barrel"/>
    <property type="match status" value="1"/>
</dbReference>
<feature type="chain" id="PRO_5002489097" evidence="12">
    <location>
        <begin position="35"/>
        <end position="1137"/>
    </location>
</feature>
<dbReference type="Pfam" id="PF07715">
    <property type="entry name" value="Plug"/>
    <property type="match status" value="1"/>
</dbReference>
<evidence type="ECO:0000313" key="14">
    <source>
        <dbReference type="EMBL" id="KKB55654.1"/>
    </source>
</evidence>
<evidence type="ECO:0000256" key="5">
    <source>
        <dbReference type="ARBA" id="ARBA00022692"/>
    </source>
</evidence>
<keyword evidence="4" id="KW-0406">Ion transport</keyword>
<dbReference type="NCBIfam" id="TIGR04057">
    <property type="entry name" value="SusC_RagA_signa"/>
    <property type="match status" value="1"/>
</dbReference>
<evidence type="ECO:0000256" key="2">
    <source>
        <dbReference type="ARBA" id="ARBA00022448"/>
    </source>
</evidence>
<dbReference type="FunFam" id="2.60.40.1120:FF:000003">
    <property type="entry name" value="Outer membrane protein Omp121"/>
    <property type="match status" value="1"/>
</dbReference>
<comment type="caution">
    <text evidence="14">The sequence shown here is derived from an EMBL/GenBank/DDBJ whole genome shotgun (WGS) entry which is preliminary data.</text>
</comment>
<evidence type="ECO:0000256" key="12">
    <source>
        <dbReference type="SAM" id="SignalP"/>
    </source>
</evidence>
<dbReference type="InterPro" id="IPR037066">
    <property type="entry name" value="Plug_dom_sf"/>
</dbReference>
<comment type="subcellular location">
    <subcellularLocation>
        <location evidence="1 10">Cell outer membrane</location>
        <topology evidence="1 10">Multi-pass membrane protein</topology>
    </subcellularLocation>
</comment>
<gene>
    <name evidence="14" type="ORF">HMPREF1536_03126</name>
</gene>
<comment type="similarity">
    <text evidence="10 11">Belongs to the TonB-dependent receptor family.</text>
</comment>
<dbReference type="SMART" id="SM00965">
    <property type="entry name" value="STN"/>
    <property type="match status" value="1"/>
</dbReference>
<dbReference type="GO" id="GO:0006826">
    <property type="term" value="P:iron ion transport"/>
    <property type="evidence" value="ECO:0007669"/>
    <property type="project" value="UniProtKB-KW"/>
</dbReference>
<dbReference type="SUPFAM" id="SSF56935">
    <property type="entry name" value="Porins"/>
    <property type="match status" value="1"/>
</dbReference>
<dbReference type="Gene3D" id="2.60.40.1120">
    <property type="entry name" value="Carboxypeptidase-like, regulatory domain"/>
    <property type="match status" value="1"/>
</dbReference>
<keyword evidence="8 10" id="KW-0472">Membrane</keyword>
<keyword evidence="5 10" id="KW-0812">Transmembrane</keyword>
<dbReference type="Gene3D" id="2.40.170.20">
    <property type="entry name" value="TonB-dependent receptor, beta-barrel domain"/>
    <property type="match status" value="1"/>
</dbReference>
<evidence type="ECO:0000256" key="1">
    <source>
        <dbReference type="ARBA" id="ARBA00004571"/>
    </source>
</evidence>
<keyword evidence="15" id="KW-1185">Reference proteome</keyword>
<dbReference type="InterPro" id="IPR008969">
    <property type="entry name" value="CarboxyPept-like_regulatory"/>
</dbReference>
<reference evidence="14 15" key="1">
    <citation type="submission" date="2013-04" db="EMBL/GenBank/DDBJ databases">
        <title>The Genome Sequence of Parabacteroides gordonii DSM 23371.</title>
        <authorList>
            <consortium name="The Broad Institute Genomics Platform"/>
            <person name="Earl A."/>
            <person name="Ward D."/>
            <person name="Feldgarden M."/>
            <person name="Gevers D."/>
            <person name="Martens E."/>
            <person name="Sakamoto M."/>
            <person name="Benno Y."/>
            <person name="Suzuki N."/>
            <person name="Matsunaga N."/>
            <person name="Koshihara K."/>
            <person name="Seki M."/>
            <person name="Komiya H."/>
            <person name="Walker B."/>
            <person name="Young S."/>
            <person name="Zeng Q."/>
            <person name="Gargeya S."/>
            <person name="Fitzgerald M."/>
            <person name="Haas B."/>
            <person name="Abouelleil A."/>
            <person name="Allen A.W."/>
            <person name="Alvarado L."/>
            <person name="Arachchi H.M."/>
            <person name="Berlin A.M."/>
            <person name="Chapman S.B."/>
            <person name="Gainer-Dewar J."/>
            <person name="Goldberg J."/>
            <person name="Griggs A."/>
            <person name="Gujja S."/>
            <person name="Hansen M."/>
            <person name="Howarth C."/>
            <person name="Imamovic A."/>
            <person name="Ireland A."/>
            <person name="Larimer J."/>
            <person name="McCowan C."/>
            <person name="Murphy C."/>
            <person name="Pearson M."/>
            <person name="Poon T.W."/>
            <person name="Priest M."/>
            <person name="Roberts A."/>
            <person name="Saif S."/>
            <person name="Shea T."/>
            <person name="Sisk P."/>
            <person name="Sykes S."/>
            <person name="Wortman J."/>
            <person name="Nusbaum C."/>
            <person name="Birren B."/>
        </authorList>
    </citation>
    <scope>NUCLEOTIDE SEQUENCE [LARGE SCALE GENOMIC DNA]</scope>
    <source>
        <strain evidence="14 15">MS-1</strain>
    </source>
</reference>
<dbReference type="InterPro" id="IPR012910">
    <property type="entry name" value="Plug_dom"/>
</dbReference>
<dbReference type="InterPro" id="IPR039426">
    <property type="entry name" value="TonB-dep_rcpt-like"/>
</dbReference>
<keyword evidence="9 10" id="KW-0998">Cell outer membrane</keyword>
<dbReference type="SUPFAM" id="SSF49464">
    <property type="entry name" value="Carboxypeptidase regulatory domain-like"/>
    <property type="match status" value="1"/>
</dbReference>